<dbReference type="HAMAP" id="MF_00122">
    <property type="entry name" value="GatC"/>
    <property type="match status" value="1"/>
</dbReference>
<comment type="catalytic activity">
    <reaction evidence="1">
        <text>L-aspartyl-tRNA(Asn) + L-glutamine + ATP + H2O = L-asparaginyl-tRNA(Asn) + L-glutamate + ADP + phosphate + 2 H(+)</text>
        <dbReference type="Rhea" id="RHEA:14513"/>
        <dbReference type="Rhea" id="RHEA-COMP:9674"/>
        <dbReference type="Rhea" id="RHEA-COMP:9677"/>
        <dbReference type="ChEBI" id="CHEBI:15377"/>
        <dbReference type="ChEBI" id="CHEBI:15378"/>
        <dbReference type="ChEBI" id="CHEBI:29985"/>
        <dbReference type="ChEBI" id="CHEBI:30616"/>
        <dbReference type="ChEBI" id="CHEBI:43474"/>
        <dbReference type="ChEBI" id="CHEBI:58359"/>
        <dbReference type="ChEBI" id="CHEBI:78515"/>
        <dbReference type="ChEBI" id="CHEBI:78516"/>
        <dbReference type="ChEBI" id="CHEBI:456216"/>
    </reaction>
</comment>
<sequence>MVPIFFLFLSQGKTMSQLTSDDILSVANLARLKVDDNLAADYAKDISKILAMMDILSSVNTDGVAPLANIHESSQTLRADVPTTDIDRTANQSVAPSTADGLYLVPQVIE</sequence>
<comment type="caution">
    <text evidence="2">The sequence shown here is derived from an EMBL/GenBank/DDBJ whole genome shotgun (WGS) entry which is preliminary data.</text>
</comment>
<comment type="function">
    <text evidence="1">Allows the formation of correctly charged Asn-tRNA(Asn) or Gln-tRNA(Gln) through the transamidation of misacylated Asp-tRNA(Asn) or Glu-tRNA(Gln) in organisms which lack either or both of asparaginyl-tRNA or glutaminyl-tRNA synthetases. The reaction takes place in the presence of glutamine and ATP through an activated phospho-Asp-tRNA(Asn) or phospho-Glu-tRNA(Gln).</text>
</comment>
<dbReference type="GO" id="GO:0050566">
    <property type="term" value="F:asparaginyl-tRNA synthase (glutamine-hydrolyzing) activity"/>
    <property type="evidence" value="ECO:0007669"/>
    <property type="project" value="RHEA"/>
</dbReference>
<dbReference type="GO" id="GO:0005524">
    <property type="term" value="F:ATP binding"/>
    <property type="evidence" value="ECO:0007669"/>
    <property type="project" value="UniProtKB-KW"/>
</dbReference>
<evidence type="ECO:0000313" key="2">
    <source>
        <dbReference type="EMBL" id="OOS22134.1"/>
    </source>
</evidence>
<keyword evidence="3" id="KW-1185">Reference proteome</keyword>
<name>A0A1T0CIH8_9GAMM</name>
<dbReference type="EMBL" id="MUYU01000029">
    <property type="protein sequence ID" value="OOS22134.1"/>
    <property type="molecule type" value="Genomic_DNA"/>
</dbReference>
<gene>
    <name evidence="1" type="primary">gatC</name>
    <name evidence="2" type="ORF">B0680_09860</name>
</gene>
<organism evidence="2 3">
    <name type="scientific">Moraxella pluranimalium</name>
    <dbReference type="NCBI Taxonomy" id="470453"/>
    <lineage>
        <taxon>Bacteria</taxon>
        <taxon>Pseudomonadati</taxon>
        <taxon>Pseudomonadota</taxon>
        <taxon>Gammaproteobacteria</taxon>
        <taxon>Moraxellales</taxon>
        <taxon>Moraxellaceae</taxon>
        <taxon>Moraxella</taxon>
    </lineage>
</organism>
<dbReference type="GO" id="GO:0006412">
    <property type="term" value="P:translation"/>
    <property type="evidence" value="ECO:0007669"/>
    <property type="project" value="UniProtKB-UniRule"/>
</dbReference>
<dbReference type="Proteomes" id="UP000189800">
    <property type="component" value="Unassembled WGS sequence"/>
</dbReference>
<keyword evidence="1" id="KW-0547">Nucleotide-binding</keyword>
<dbReference type="GO" id="GO:0050567">
    <property type="term" value="F:glutaminyl-tRNA synthase (glutamine-hydrolyzing) activity"/>
    <property type="evidence" value="ECO:0007669"/>
    <property type="project" value="UniProtKB-UniRule"/>
</dbReference>
<dbReference type="PANTHER" id="PTHR15004:SF0">
    <property type="entry name" value="GLUTAMYL-TRNA(GLN) AMIDOTRANSFERASE SUBUNIT C, MITOCHONDRIAL"/>
    <property type="match status" value="1"/>
</dbReference>
<dbReference type="GO" id="GO:0006450">
    <property type="term" value="P:regulation of translational fidelity"/>
    <property type="evidence" value="ECO:0007669"/>
    <property type="project" value="InterPro"/>
</dbReference>
<dbReference type="Gene3D" id="1.10.20.60">
    <property type="entry name" value="Glu-tRNAGln amidotransferase C subunit, N-terminal domain"/>
    <property type="match status" value="1"/>
</dbReference>
<dbReference type="NCBIfam" id="TIGR00135">
    <property type="entry name" value="gatC"/>
    <property type="match status" value="1"/>
</dbReference>
<reference evidence="2 3" key="1">
    <citation type="submission" date="2017-02" db="EMBL/GenBank/DDBJ databases">
        <title>Draft genome sequence of Moraxella pluranimalium CCUG 54913T type strain.</title>
        <authorList>
            <person name="Salva-Serra F."/>
            <person name="Engstrom-Jakobsson H."/>
            <person name="Thorell K."/>
            <person name="Jaen-Luchoro D."/>
            <person name="Gonzales-Siles L."/>
            <person name="Karlsson R."/>
            <person name="Yazdan S."/>
            <person name="Boulund F."/>
            <person name="Johnning A."/>
            <person name="Engstrand L."/>
            <person name="Kristiansson E."/>
            <person name="Moore E."/>
        </authorList>
    </citation>
    <scope>NUCLEOTIDE SEQUENCE [LARGE SCALE GENOMIC DNA]</scope>
    <source>
        <strain evidence="2 3">CCUG 54913</strain>
    </source>
</reference>
<keyword evidence="1" id="KW-0648">Protein biosynthesis</keyword>
<dbReference type="EC" id="6.3.5.-" evidence="1"/>
<protein>
    <recommendedName>
        <fullName evidence="1">Aspartyl/glutamyl-tRNA(Asn/Gln) amidotransferase subunit C</fullName>
        <shortName evidence="1">Asp/Glu-ADT subunit C</shortName>
        <ecNumber evidence="1">6.3.5.-</ecNumber>
    </recommendedName>
</protein>
<comment type="subunit">
    <text evidence="1">Heterotrimer of A, B and C subunits.</text>
</comment>
<comment type="catalytic activity">
    <reaction evidence="1">
        <text>L-glutamyl-tRNA(Gln) + L-glutamine + ATP + H2O = L-glutaminyl-tRNA(Gln) + L-glutamate + ADP + phosphate + H(+)</text>
        <dbReference type="Rhea" id="RHEA:17521"/>
        <dbReference type="Rhea" id="RHEA-COMP:9681"/>
        <dbReference type="Rhea" id="RHEA-COMP:9684"/>
        <dbReference type="ChEBI" id="CHEBI:15377"/>
        <dbReference type="ChEBI" id="CHEBI:15378"/>
        <dbReference type="ChEBI" id="CHEBI:29985"/>
        <dbReference type="ChEBI" id="CHEBI:30616"/>
        <dbReference type="ChEBI" id="CHEBI:43474"/>
        <dbReference type="ChEBI" id="CHEBI:58359"/>
        <dbReference type="ChEBI" id="CHEBI:78520"/>
        <dbReference type="ChEBI" id="CHEBI:78521"/>
        <dbReference type="ChEBI" id="CHEBI:456216"/>
    </reaction>
</comment>
<dbReference type="GO" id="GO:0070681">
    <property type="term" value="P:glutaminyl-tRNAGln biosynthesis via transamidation"/>
    <property type="evidence" value="ECO:0007669"/>
    <property type="project" value="TreeGrafter"/>
</dbReference>
<keyword evidence="2" id="KW-0808">Transferase</keyword>
<dbReference type="GO" id="GO:0016740">
    <property type="term" value="F:transferase activity"/>
    <property type="evidence" value="ECO:0007669"/>
    <property type="project" value="UniProtKB-KW"/>
</dbReference>
<dbReference type="InterPro" id="IPR036113">
    <property type="entry name" value="Asp/Glu-ADT_sf_sub_c"/>
</dbReference>
<evidence type="ECO:0000313" key="3">
    <source>
        <dbReference type="Proteomes" id="UP000189800"/>
    </source>
</evidence>
<dbReference type="STRING" id="470453.B0680_09860"/>
<evidence type="ECO:0000256" key="1">
    <source>
        <dbReference type="HAMAP-Rule" id="MF_00122"/>
    </source>
</evidence>
<comment type="similarity">
    <text evidence="1">Belongs to the GatC family.</text>
</comment>
<dbReference type="Pfam" id="PF02686">
    <property type="entry name" value="GatC"/>
    <property type="match status" value="1"/>
</dbReference>
<dbReference type="PANTHER" id="PTHR15004">
    <property type="entry name" value="GLUTAMYL-TRNA(GLN) AMIDOTRANSFERASE SUBUNIT C, MITOCHONDRIAL"/>
    <property type="match status" value="1"/>
</dbReference>
<dbReference type="AlphaFoldDB" id="A0A1T0CIH8"/>
<dbReference type="SUPFAM" id="SSF141000">
    <property type="entry name" value="Glu-tRNAGln amidotransferase C subunit"/>
    <property type="match status" value="1"/>
</dbReference>
<keyword evidence="1" id="KW-0067">ATP-binding</keyword>
<proteinExistence type="inferred from homology"/>
<keyword evidence="1" id="KW-0436">Ligase</keyword>
<accession>A0A1T0CIH8</accession>
<dbReference type="InterPro" id="IPR003837">
    <property type="entry name" value="GatC"/>
</dbReference>